<evidence type="ECO:0000256" key="2">
    <source>
        <dbReference type="ARBA" id="ARBA00006054"/>
    </source>
</evidence>
<reference evidence="13" key="2">
    <citation type="submission" date="2025-09" db="UniProtKB">
        <authorList>
            <consortium name="Ensembl"/>
        </authorList>
    </citation>
    <scope>IDENTIFICATION</scope>
</reference>
<feature type="active site" description="Proton acceptor" evidence="8">
    <location>
        <position position="213"/>
    </location>
</feature>
<dbReference type="Pfam" id="PF00056">
    <property type="entry name" value="Ldh_1_N"/>
    <property type="match status" value="1"/>
</dbReference>
<reference evidence="13" key="1">
    <citation type="submission" date="2025-08" db="UniProtKB">
        <authorList>
            <consortium name="Ensembl"/>
        </authorList>
    </citation>
    <scope>IDENTIFICATION</scope>
</reference>
<dbReference type="PRINTS" id="PR00086">
    <property type="entry name" value="LLDHDRGNASE"/>
</dbReference>
<dbReference type="Pfam" id="PF02866">
    <property type="entry name" value="Ldh_1_C"/>
    <property type="match status" value="1"/>
</dbReference>
<accession>A0A8C5IFK9</accession>
<dbReference type="PROSITE" id="PS00064">
    <property type="entry name" value="L_LDH"/>
    <property type="match status" value="1"/>
</dbReference>
<dbReference type="PANTHER" id="PTHR43128">
    <property type="entry name" value="L-2-HYDROXYCARBOXYLATE DEHYDROGENASE (NAD(P)(+))"/>
    <property type="match status" value="1"/>
</dbReference>
<feature type="domain" description="Lactate/malate dehydrogenase N-terminal" evidence="11">
    <location>
        <begin position="23"/>
        <end position="180"/>
    </location>
</feature>
<dbReference type="SUPFAM" id="SSF51735">
    <property type="entry name" value="NAD(P)-binding Rossmann-fold domains"/>
    <property type="match status" value="1"/>
</dbReference>
<feature type="binding site" evidence="9">
    <location>
        <position position="53"/>
    </location>
    <ligand>
        <name>NAD(+)</name>
        <dbReference type="ChEBI" id="CHEBI:57540"/>
    </ligand>
</feature>
<dbReference type="InterPro" id="IPR015955">
    <property type="entry name" value="Lactate_DH/Glyco_Ohase_4_C"/>
</dbReference>
<evidence type="ECO:0000256" key="10">
    <source>
        <dbReference type="RuleBase" id="RU000496"/>
    </source>
</evidence>
<proteinExistence type="inferred from homology"/>
<keyword evidence="14" id="KW-1185">Reference proteome</keyword>
<evidence type="ECO:0000256" key="4">
    <source>
        <dbReference type="ARBA" id="ARBA00023002"/>
    </source>
</evidence>
<comment type="function">
    <text evidence="6">Interconverts simultaneously and stereospecifically pyruvate and lactate with concomitant interconversion of NADH and NAD(+).</text>
</comment>
<dbReference type="Gene3D" id="3.40.50.720">
    <property type="entry name" value="NAD(P)-binding Rossmann-like Domain"/>
    <property type="match status" value="1"/>
</dbReference>
<dbReference type="InterPro" id="IPR036291">
    <property type="entry name" value="NAD(P)-bd_dom_sf"/>
</dbReference>
<comment type="pathway">
    <text evidence="1 10">Fermentation; pyruvate fermentation to lactate; (S)-lactate from pyruvate: step 1/1.</text>
</comment>
<keyword evidence="4 10" id="KW-0560">Oxidoreductase</keyword>
<evidence type="ECO:0000256" key="1">
    <source>
        <dbReference type="ARBA" id="ARBA00004843"/>
    </source>
</evidence>
<comment type="catalytic activity">
    <reaction evidence="7">
        <text>(S)-lactate + NAD(+) = pyruvate + NADH + H(+)</text>
        <dbReference type="Rhea" id="RHEA:23444"/>
        <dbReference type="ChEBI" id="CHEBI:15361"/>
        <dbReference type="ChEBI" id="CHEBI:15378"/>
        <dbReference type="ChEBI" id="CHEBI:16651"/>
        <dbReference type="ChEBI" id="CHEBI:57540"/>
        <dbReference type="ChEBI" id="CHEBI:57945"/>
        <dbReference type="EC" id="1.1.1.27"/>
    </reaction>
    <physiologicalReaction direction="left-to-right" evidence="7">
        <dbReference type="Rhea" id="RHEA:23445"/>
    </physiologicalReaction>
    <physiologicalReaction direction="right-to-left" evidence="7">
        <dbReference type="Rhea" id="RHEA:23446"/>
    </physiologicalReaction>
</comment>
<evidence type="ECO:0000259" key="11">
    <source>
        <dbReference type="Pfam" id="PF00056"/>
    </source>
</evidence>
<dbReference type="InterPro" id="IPR001236">
    <property type="entry name" value="Lactate/malate_DH_N"/>
</dbReference>
<evidence type="ECO:0000256" key="8">
    <source>
        <dbReference type="PIRSR" id="PIRSR000102-1"/>
    </source>
</evidence>
<protein>
    <recommendedName>
        <fullName evidence="3 10">L-lactate dehydrogenase</fullName>
        <ecNumber evidence="3 10">1.1.1.27</ecNumber>
    </recommendedName>
</protein>
<evidence type="ECO:0000256" key="7">
    <source>
        <dbReference type="ARBA" id="ARBA00048275"/>
    </source>
</evidence>
<name>A0A8C5IFK9_JUNHY</name>
<evidence type="ECO:0000313" key="13">
    <source>
        <dbReference type="Ensembl" id="ENSJHYP00000002814.1"/>
    </source>
</evidence>
<sequence length="357" mass="38281">MDKIRELGLKGAEKMAKVFGKKKVVVVGDGRVGSSAVFALFQQSWINEVGVIDVVLPGHKDENGEWVKGFNAMHNVEGDALDMNDGASFLNGNGRVVEGCDYSICDDADAVVITSGAPQKPGQTRLELLGANASIVAGVCKQLKSHLNDHCVVIVVSNPCDVLAWVAYKTLGIDSKRVIGSGCVLDSSRLKQEIGDDLGIDYRSVNATIIGEHGDSEVAAYSAASIGTTPIRQYYEEYKGISGAELDAHLEKIHYNVWHSAYDVINLKRATNYAIALSITRICKAILTDEKVILPVSVLCDKHVLGGKAEGVYLSVPSILGANGVEAIVAPEYSKEDTEAVLKSAETLRENCAKVQF</sequence>
<evidence type="ECO:0000256" key="9">
    <source>
        <dbReference type="PIRSR" id="PIRSR000102-3"/>
    </source>
</evidence>
<feature type="domain" description="Lactate/malate dehydrogenase C-terminal" evidence="12">
    <location>
        <begin position="185"/>
        <end position="355"/>
    </location>
</feature>
<dbReference type="Gene3D" id="3.90.110.10">
    <property type="entry name" value="Lactate dehydrogenase/glycoside hydrolase, family 4, C-terminal"/>
    <property type="match status" value="1"/>
</dbReference>
<dbReference type="SUPFAM" id="SSF56327">
    <property type="entry name" value="LDH C-terminal domain-like"/>
    <property type="match status" value="1"/>
</dbReference>
<dbReference type="EC" id="1.1.1.27" evidence="3 10"/>
<organism evidence="13 14">
    <name type="scientific">Junco hyemalis</name>
    <name type="common">Dark-eyed junco</name>
    <dbReference type="NCBI Taxonomy" id="40217"/>
    <lineage>
        <taxon>Eukaryota</taxon>
        <taxon>Metazoa</taxon>
        <taxon>Chordata</taxon>
        <taxon>Craniata</taxon>
        <taxon>Vertebrata</taxon>
        <taxon>Euteleostomi</taxon>
        <taxon>Archelosauria</taxon>
        <taxon>Archosauria</taxon>
        <taxon>Dinosauria</taxon>
        <taxon>Saurischia</taxon>
        <taxon>Theropoda</taxon>
        <taxon>Coelurosauria</taxon>
        <taxon>Aves</taxon>
        <taxon>Neognathae</taxon>
        <taxon>Neoaves</taxon>
        <taxon>Telluraves</taxon>
        <taxon>Australaves</taxon>
        <taxon>Passeriformes</taxon>
        <taxon>Passerellidae</taxon>
        <taxon>Junco</taxon>
    </lineage>
</organism>
<dbReference type="Proteomes" id="UP000694408">
    <property type="component" value="Unplaced"/>
</dbReference>
<feature type="binding site" evidence="9">
    <location>
        <begin position="156"/>
        <end position="158"/>
    </location>
    <ligand>
        <name>NAD(+)</name>
        <dbReference type="ChEBI" id="CHEBI:57540"/>
    </ligand>
</feature>
<dbReference type="InterPro" id="IPR001557">
    <property type="entry name" value="L-lactate/malate_DH"/>
</dbReference>
<evidence type="ECO:0000313" key="14">
    <source>
        <dbReference type="Proteomes" id="UP000694408"/>
    </source>
</evidence>
<evidence type="ECO:0000256" key="5">
    <source>
        <dbReference type="ARBA" id="ARBA00023027"/>
    </source>
</evidence>
<feature type="binding site" evidence="9">
    <location>
        <begin position="28"/>
        <end position="33"/>
    </location>
    <ligand>
        <name>NAD(+)</name>
        <dbReference type="ChEBI" id="CHEBI:57540"/>
    </ligand>
</feature>
<dbReference type="PIRSF" id="PIRSF000102">
    <property type="entry name" value="Lac_mal_DH"/>
    <property type="match status" value="1"/>
</dbReference>
<evidence type="ECO:0000259" key="12">
    <source>
        <dbReference type="Pfam" id="PF02866"/>
    </source>
</evidence>
<evidence type="ECO:0000256" key="3">
    <source>
        <dbReference type="ARBA" id="ARBA00012967"/>
    </source>
</evidence>
<dbReference type="InterPro" id="IPR022383">
    <property type="entry name" value="Lactate/malate_DH_C"/>
</dbReference>
<feature type="binding site" evidence="9">
    <location>
        <position position="132"/>
    </location>
    <ligand>
        <name>NAD(+)</name>
        <dbReference type="ChEBI" id="CHEBI:57540"/>
    </ligand>
</feature>
<dbReference type="GO" id="GO:0004459">
    <property type="term" value="F:L-lactate dehydrogenase (NAD+) activity"/>
    <property type="evidence" value="ECO:0007669"/>
    <property type="project" value="UniProtKB-EC"/>
</dbReference>
<keyword evidence="5 9" id="KW-0520">NAD</keyword>
<comment type="similarity">
    <text evidence="2">Belongs to the LDH/MDH superfamily. LDH family.</text>
</comment>
<evidence type="ECO:0000256" key="6">
    <source>
        <dbReference type="ARBA" id="ARBA00033729"/>
    </source>
</evidence>
<dbReference type="Ensembl" id="ENSJHYT00000003465.1">
    <property type="protein sequence ID" value="ENSJHYP00000002814.1"/>
    <property type="gene ID" value="ENSJHYG00000002197.1"/>
</dbReference>
<dbReference type="InterPro" id="IPR018177">
    <property type="entry name" value="L-lactate_DH_AS"/>
</dbReference>
<dbReference type="GO" id="GO:0006089">
    <property type="term" value="P:lactate metabolic process"/>
    <property type="evidence" value="ECO:0007669"/>
    <property type="project" value="TreeGrafter"/>
</dbReference>
<dbReference type="UniPathway" id="UPA00554">
    <property type="reaction ID" value="UER00611"/>
</dbReference>
<dbReference type="AlphaFoldDB" id="A0A8C5IFK9"/>
<dbReference type="PANTHER" id="PTHR43128:SF16">
    <property type="entry name" value="L-LACTATE DEHYDROGENASE"/>
    <property type="match status" value="1"/>
</dbReference>